<dbReference type="eggNOG" id="KOG4512">
    <property type="taxonomic scope" value="Eukaryota"/>
</dbReference>
<dbReference type="HOGENOM" id="CLU_028003_1_0_1"/>
<evidence type="ECO:0000313" key="7">
    <source>
        <dbReference type="Proteomes" id="UP000014500"/>
    </source>
</evidence>
<dbReference type="Proteomes" id="UP000014500">
    <property type="component" value="Unassembled WGS sequence"/>
</dbReference>
<organism evidence="6 7">
    <name type="scientific">Strigamia maritima</name>
    <name type="common">European centipede</name>
    <name type="synonym">Geophilus maritimus</name>
    <dbReference type="NCBI Taxonomy" id="126957"/>
    <lineage>
        <taxon>Eukaryota</taxon>
        <taxon>Metazoa</taxon>
        <taxon>Ecdysozoa</taxon>
        <taxon>Arthropoda</taxon>
        <taxon>Myriapoda</taxon>
        <taxon>Chilopoda</taxon>
        <taxon>Pleurostigmophora</taxon>
        <taxon>Geophilomorpha</taxon>
        <taxon>Linotaeniidae</taxon>
        <taxon>Strigamia</taxon>
    </lineage>
</organism>
<dbReference type="EnsemblMetazoa" id="SMAR013030-RA">
    <property type="protein sequence ID" value="SMAR013030-PA"/>
    <property type="gene ID" value="SMAR013030"/>
</dbReference>
<dbReference type="GO" id="GO:0003712">
    <property type="term" value="F:transcription coregulator activity"/>
    <property type="evidence" value="ECO:0007669"/>
    <property type="project" value="InterPro"/>
</dbReference>
<comment type="subcellular location">
    <subcellularLocation>
        <location evidence="1">Nucleus</location>
    </subcellularLocation>
</comment>
<dbReference type="OMA" id="HMSYEPQ"/>
<name>T1JGQ6_STRMM</name>
<keyword evidence="7" id="KW-1185">Reference proteome</keyword>
<dbReference type="GO" id="GO:0016592">
    <property type="term" value="C:mediator complex"/>
    <property type="evidence" value="ECO:0007669"/>
    <property type="project" value="InterPro"/>
</dbReference>
<dbReference type="PANTHER" id="PTHR13114:SF7">
    <property type="entry name" value="MEDIATOR OF RNA POLYMERASE II TRANSCRIPTION SUBUNIT 17"/>
    <property type="match status" value="1"/>
</dbReference>
<reference evidence="6" key="2">
    <citation type="submission" date="2015-02" db="UniProtKB">
        <authorList>
            <consortium name="EnsemblMetazoa"/>
        </authorList>
    </citation>
    <scope>IDENTIFICATION</scope>
</reference>
<dbReference type="GO" id="GO:0070847">
    <property type="term" value="C:core mediator complex"/>
    <property type="evidence" value="ECO:0007669"/>
    <property type="project" value="TreeGrafter"/>
</dbReference>
<dbReference type="EMBL" id="JH432211">
    <property type="status" value="NOT_ANNOTATED_CDS"/>
    <property type="molecule type" value="Genomic_DNA"/>
</dbReference>
<dbReference type="PhylomeDB" id="T1JGQ6"/>
<evidence type="ECO:0000256" key="4">
    <source>
        <dbReference type="ARBA" id="ARBA00023163"/>
    </source>
</evidence>
<dbReference type="STRING" id="126957.T1JGQ6"/>
<comment type="similarity">
    <text evidence="2">Belongs to the Mediator complex subunit 17 family.</text>
</comment>
<evidence type="ECO:0000313" key="6">
    <source>
        <dbReference type="EnsemblMetazoa" id="SMAR013030-PA"/>
    </source>
</evidence>
<keyword evidence="3" id="KW-0805">Transcription regulation</keyword>
<dbReference type="GO" id="GO:0006357">
    <property type="term" value="P:regulation of transcription by RNA polymerase II"/>
    <property type="evidence" value="ECO:0007669"/>
    <property type="project" value="InterPro"/>
</dbReference>
<reference evidence="7" key="1">
    <citation type="submission" date="2011-05" db="EMBL/GenBank/DDBJ databases">
        <authorList>
            <person name="Richards S.R."/>
            <person name="Qu J."/>
            <person name="Jiang H."/>
            <person name="Jhangiani S.N."/>
            <person name="Agravi P."/>
            <person name="Goodspeed R."/>
            <person name="Gross S."/>
            <person name="Mandapat C."/>
            <person name="Jackson L."/>
            <person name="Mathew T."/>
            <person name="Pu L."/>
            <person name="Thornton R."/>
            <person name="Saada N."/>
            <person name="Wilczek-Boney K.B."/>
            <person name="Lee S."/>
            <person name="Kovar C."/>
            <person name="Wu Y."/>
            <person name="Scherer S.E."/>
            <person name="Worley K.C."/>
            <person name="Muzny D.M."/>
            <person name="Gibbs R."/>
        </authorList>
    </citation>
    <scope>NUCLEOTIDE SEQUENCE</scope>
    <source>
        <strain evidence="7">Brora</strain>
    </source>
</reference>
<proteinExistence type="inferred from homology"/>
<protein>
    <submittedName>
        <fullName evidence="6">Uncharacterized protein</fullName>
    </submittedName>
</protein>
<dbReference type="AlphaFoldDB" id="T1JGQ6"/>
<evidence type="ECO:0000256" key="1">
    <source>
        <dbReference type="ARBA" id="ARBA00004123"/>
    </source>
</evidence>
<dbReference type="PANTHER" id="PTHR13114">
    <property type="entry name" value="MEDIATOR OF RNA POLYMERASE II TRANSCRIPTION SUBUNIT 17"/>
    <property type="match status" value="1"/>
</dbReference>
<evidence type="ECO:0000256" key="5">
    <source>
        <dbReference type="ARBA" id="ARBA00023242"/>
    </source>
</evidence>
<keyword evidence="5" id="KW-0539">Nucleus</keyword>
<accession>T1JGQ6</accession>
<evidence type="ECO:0000256" key="2">
    <source>
        <dbReference type="ARBA" id="ARBA00005635"/>
    </source>
</evidence>
<dbReference type="InterPro" id="IPR019313">
    <property type="entry name" value="Mediator_Med17"/>
</dbReference>
<keyword evidence="4" id="KW-0804">Transcription</keyword>
<evidence type="ECO:0000256" key="3">
    <source>
        <dbReference type="ARBA" id="ARBA00023015"/>
    </source>
</evidence>
<sequence>MAMPVSVSVEVAIENHIQEISYDGQEVFVQPLSMSENLSKLAQKIDFKTDDDNNKASELAEGAKEDDESKEIVPFQQPIWPNSLTEVSVLLDVLNVAKEKRYLVLDPVTPDVSVEPKPLAQLYAKKKSLAGAANILLNGAERLRTCQMEMSRNRNVPDFHLELLRLRQNWRLKKVGTTILGDLSYKTAGSRFWQNGVFEVTKSEESNASPPPSPNNYGVGAPRLESALKVTVPSELEGISYIQVTIQKDQENLCSARLTIPNPQSGVNNSEGYWQQKLEAAQNVLFCKELFAQLAREAVQLQAPIPHMVVSNQITASLFPGIQLIVGLCHSSSQEKKKPDHNHVLEHSLHQLLREVHHNTMHHPMPHPATAMLGVSKRRRLAGPEAFDRHALLEMTKSETLLEQIIKQAQHVVLRLRTMYVIDTLAREIKDPLIVAHWNCLNSPTQSCVKINIVTHGYETVCRTSLIVHVREKTLKAICRDGKVMQMSYEPQELRDLILCQISQHQVTAVQALSKLMGWQILASSNNLGIGPVEPLGNASSVVMASPSGDRVIILRCGPNTSFQVFIQSSPRKDFYPSQLVKDMRWENLGGNSREIRWDKMEGRNFLNRVEMLMASLTSC</sequence>